<gene>
    <name evidence="3" type="ORF">DQ384_34115</name>
</gene>
<dbReference type="SUPFAM" id="SSF81923">
    <property type="entry name" value="Double Clp-N motif"/>
    <property type="match status" value="1"/>
</dbReference>
<protein>
    <recommendedName>
        <fullName evidence="2">Clp R domain-containing protein</fullName>
    </recommendedName>
</protein>
<keyword evidence="4" id="KW-1185">Reference proteome</keyword>
<organism evidence="3 4">
    <name type="scientific">Sphaerisporangium album</name>
    <dbReference type="NCBI Taxonomy" id="509200"/>
    <lineage>
        <taxon>Bacteria</taxon>
        <taxon>Bacillati</taxon>
        <taxon>Actinomycetota</taxon>
        <taxon>Actinomycetes</taxon>
        <taxon>Streptosporangiales</taxon>
        <taxon>Streptosporangiaceae</taxon>
        <taxon>Sphaerisporangium</taxon>
    </lineage>
</organism>
<evidence type="ECO:0000313" key="4">
    <source>
        <dbReference type="Proteomes" id="UP000253094"/>
    </source>
</evidence>
<dbReference type="Gene3D" id="1.10.1780.10">
    <property type="entry name" value="Clp, N-terminal domain"/>
    <property type="match status" value="1"/>
</dbReference>
<proteinExistence type="predicted"/>
<dbReference type="Pfam" id="PF02861">
    <property type="entry name" value="Clp_N"/>
    <property type="match status" value="1"/>
</dbReference>
<dbReference type="InterPro" id="IPR036628">
    <property type="entry name" value="Clp_N_dom_sf"/>
</dbReference>
<name>A0A367EZC9_9ACTN</name>
<dbReference type="Proteomes" id="UP000253094">
    <property type="component" value="Unassembled WGS sequence"/>
</dbReference>
<dbReference type="RefSeq" id="WP_114033088.1">
    <property type="nucleotide sequence ID" value="NZ_QOIL01000026.1"/>
</dbReference>
<dbReference type="EMBL" id="QOIL01000026">
    <property type="protein sequence ID" value="RCG23484.1"/>
    <property type="molecule type" value="Genomic_DNA"/>
</dbReference>
<evidence type="ECO:0000256" key="1">
    <source>
        <dbReference type="SAM" id="MobiDB-lite"/>
    </source>
</evidence>
<feature type="region of interest" description="Disordered" evidence="1">
    <location>
        <begin position="154"/>
        <end position="183"/>
    </location>
</feature>
<reference evidence="3 4" key="1">
    <citation type="submission" date="2018-06" db="EMBL/GenBank/DDBJ databases">
        <title>Sphaerisporangium craniellae sp. nov., isolated from a marine sponge in the South China Sea.</title>
        <authorList>
            <person name="Li L."/>
        </authorList>
    </citation>
    <scope>NUCLEOTIDE SEQUENCE [LARGE SCALE GENOMIC DNA]</scope>
    <source>
        <strain evidence="3 4">CCTCC AA 208026</strain>
    </source>
</reference>
<feature type="domain" description="Clp R" evidence="2">
    <location>
        <begin position="61"/>
        <end position="124"/>
    </location>
</feature>
<accession>A0A367EZC9</accession>
<dbReference type="OrthoDB" id="3579809at2"/>
<evidence type="ECO:0000313" key="3">
    <source>
        <dbReference type="EMBL" id="RCG23484.1"/>
    </source>
</evidence>
<comment type="caution">
    <text evidence="3">The sequence shown here is derived from an EMBL/GenBank/DDBJ whole genome shotgun (WGS) entry which is preliminary data.</text>
</comment>
<dbReference type="AlphaFoldDB" id="A0A367EZC9"/>
<sequence length="183" mass="19921">MRNPTQHLLFGLLHVGAANSILDRLGVSRDKVREANARLFEAAMIAGGNGRPRRVVGDGEADEAVTGARRLAARRGQSQFRSEHLLFCLALDPGSSARRVLNDLGVDTARFKKELQEWVAPVQRRQRRIGKFKRKRPGLLFLRSQNLGPLVAAPASGSAEAALKPPSRSSARSHAVYAAADQP</sequence>
<evidence type="ECO:0000259" key="2">
    <source>
        <dbReference type="Pfam" id="PF02861"/>
    </source>
</evidence>
<dbReference type="InterPro" id="IPR004176">
    <property type="entry name" value="Clp_R_N"/>
</dbReference>